<accession>A0A0E0AS87</accession>
<name>A0A0E0AS87_9ORYZ</name>
<evidence type="ECO:0000256" key="1">
    <source>
        <dbReference type="SAM" id="SignalP"/>
    </source>
</evidence>
<evidence type="ECO:0000313" key="2">
    <source>
        <dbReference type="EnsemblPlants" id="OGLUM08G06720.1"/>
    </source>
</evidence>
<dbReference type="Gramene" id="OGLUM08G06720.1">
    <property type="protein sequence ID" value="OGLUM08G06720.1"/>
    <property type="gene ID" value="OGLUM08G06720"/>
</dbReference>
<reference evidence="2" key="2">
    <citation type="submission" date="2018-05" db="EMBL/GenBank/DDBJ databases">
        <title>OgluRS3 (Oryza glumaepatula Reference Sequence Version 3).</title>
        <authorList>
            <person name="Zhang J."/>
            <person name="Kudrna D."/>
            <person name="Lee S."/>
            <person name="Talag J."/>
            <person name="Welchert J."/>
            <person name="Wing R.A."/>
        </authorList>
    </citation>
    <scope>NUCLEOTIDE SEQUENCE [LARGE SCALE GENOMIC DNA]</scope>
</reference>
<reference evidence="2" key="1">
    <citation type="submission" date="2015-04" db="UniProtKB">
        <authorList>
            <consortium name="EnsemblPlants"/>
        </authorList>
    </citation>
    <scope>IDENTIFICATION</scope>
</reference>
<evidence type="ECO:0000313" key="3">
    <source>
        <dbReference type="Proteomes" id="UP000026961"/>
    </source>
</evidence>
<organism evidence="2">
    <name type="scientific">Oryza glumipatula</name>
    <dbReference type="NCBI Taxonomy" id="40148"/>
    <lineage>
        <taxon>Eukaryota</taxon>
        <taxon>Viridiplantae</taxon>
        <taxon>Streptophyta</taxon>
        <taxon>Embryophyta</taxon>
        <taxon>Tracheophyta</taxon>
        <taxon>Spermatophyta</taxon>
        <taxon>Magnoliopsida</taxon>
        <taxon>Liliopsida</taxon>
        <taxon>Poales</taxon>
        <taxon>Poaceae</taxon>
        <taxon>BOP clade</taxon>
        <taxon>Oryzoideae</taxon>
        <taxon>Oryzeae</taxon>
        <taxon>Oryzinae</taxon>
        <taxon>Oryza</taxon>
    </lineage>
</organism>
<dbReference type="HOGENOM" id="CLU_1201449_0_0_1"/>
<sequence length="231" mass="24596">MEKIIVASILFLSPSPVAGYGPAAEGGIYTVGKNKHGECCASSSRFVTSNGGSRACCYCPQSKILPSGSRGRSRRSGVFQLLPDTSSADSEFDEEGWSPPPVDDAALDFSVFYFDLPGTSSRAGGCYQSSSSTGEGAVERLNRLPHSVRRMDTISSALAAIASLTLPPTPPPLCIVPSTSGADRLGEDHRLVEIRLCELLAEIEQIKETISSLDGRVAQLEHKLEETCKDL</sequence>
<dbReference type="AlphaFoldDB" id="A0A0E0AS87"/>
<keyword evidence="1" id="KW-0732">Signal</keyword>
<feature type="signal peptide" evidence="1">
    <location>
        <begin position="1"/>
        <end position="19"/>
    </location>
</feature>
<dbReference type="EnsemblPlants" id="OGLUM08G06720.1">
    <property type="protein sequence ID" value="OGLUM08G06720.1"/>
    <property type="gene ID" value="OGLUM08G06720"/>
</dbReference>
<dbReference type="Proteomes" id="UP000026961">
    <property type="component" value="Chromosome 8"/>
</dbReference>
<proteinExistence type="predicted"/>
<feature type="chain" id="PRO_5002353807" evidence="1">
    <location>
        <begin position="20"/>
        <end position="231"/>
    </location>
</feature>
<keyword evidence="3" id="KW-1185">Reference proteome</keyword>
<protein>
    <submittedName>
        <fullName evidence="2">Uncharacterized protein</fullName>
    </submittedName>
</protein>